<dbReference type="PANTHER" id="PTHR30606:SF9">
    <property type="entry name" value="LIPID A BIOSYNTHESIS LAUROYLTRANSFERASE"/>
    <property type="match status" value="1"/>
</dbReference>
<comment type="subcellular location">
    <subcellularLocation>
        <location evidence="1">Cell inner membrane</location>
    </subcellularLocation>
</comment>
<dbReference type="GO" id="GO:0005886">
    <property type="term" value="C:plasma membrane"/>
    <property type="evidence" value="ECO:0007669"/>
    <property type="project" value="UniProtKB-SubCell"/>
</dbReference>
<dbReference type="CDD" id="cd07984">
    <property type="entry name" value="LPLAT_LABLAT-like"/>
    <property type="match status" value="1"/>
</dbReference>
<dbReference type="RefSeq" id="WP_085753369.1">
    <property type="nucleotide sequence ID" value="NZ_BSPR01000015.1"/>
</dbReference>
<dbReference type="KEGG" id="rgu:A4W93_25830"/>
<evidence type="ECO:0000256" key="1">
    <source>
        <dbReference type="ARBA" id="ARBA00004533"/>
    </source>
</evidence>
<dbReference type="EMBL" id="CP015118">
    <property type="protein sequence ID" value="ARN23055.1"/>
    <property type="molecule type" value="Genomic_DNA"/>
</dbReference>
<dbReference type="GO" id="GO:0016746">
    <property type="term" value="F:acyltransferase activity"/>
    <property type="evidence" value="ECO:0007669"/>
    <property type="project" value="UniProtKB-KW"/>
</dbReference>
<gene>
    <name evidence="7" type="ORF">A4W93_25830</name>
</gene>
<dbReference type="PANTHER" id="PTHR30606">
    <property type="entry name" value="LIPID A BIOSYNTHESIS LAUROYL ACYLTRANSFERASE"/>
    <property type="match status" value="1"/>
</dbReference>
<keyword evidence="4 7" id="KW-0808">Transferase</keyword>
<dbReference type="AlphaFoldDB" id="A0A1W6LFL8"/>
<dbReference type="STRING" id="946333.A4W93_25830"/>
<evidence type="ECO:0000256" key="4">
    <source>
        <dbReference type="ARBA" id="ARBA00022679"/>
    </source>
</evidence>
<keyword evidence="8" id="KW-1185">Reference proteome</keyword>
<protein>
    <submittedName>
        <fullName evidence="7">Acyltransferase</fullName>
    </submittedName>
</protein>
<name>A0A1W6LFL8_9BURK</name>
<evidence type="ECO:0000313" key="8">
    <source>
        <dbReference type="Proteomes" id="UP000193427"/>
    </source>
</evidence>
<reference evidence="7 8" key="1">
    <citation type="submission" date="2016-04" db="EMBL/GenBank/DDBJ databases">
        <title>Complete genome sequence of natural rubber-degrading, novel Gram-negative bacterium, Rhizobacter gummiphilus strain NS21.</title>
        <authorList>
            <person name="Tabata M."/>
            <person name="Kasai D."/>
            <person name="Fukuda M."/>
        </authorList>
    </citation>
    <scope>NUCLEOTIDE SEQUENCE [LARGE SCALE GENOMIC DNA]</scope>
    <source>
        <strain evidence="7 8">NS21</strain>
    </source>
</reference>
<keyword evidence="2" id="KW-1003">Cell membrane</keyword>
<dbReference type="InterPro" id="IPR004960">
    <property type="entry name" value="LipA_acyltrans"/>
</dbReference>
<keyword evidence="3" id="KW-0997">Cell inner membrane</keyword>
<evidence type="ECO:0000256" key="2">
    <source>
        <dbReference type="ARBA" id="ARBA00022475"/>
    </source>
</evidence>
<evidence type="ECO:0000313" key="7">
    <source>
        <dbReference type="EMBL" id="ARN23055.1"/>
    </source>
</evidence>
<keyword evidence="6 7" id="KW-0012">Acyltransferase</keyword>
<dbReference type="Proteomes" id="UP000193427">
    <property type="component" value="Chromosome"/>
</dbReference>
<dbReference type="InterPro" id="IPR014548">
    <property type="entry name" value="Ac_Trasf"/>
</dbReference>
<proteinExistence type="predicted"/>
<keyword evidence="5" id="KW-0472">Membrane</keyword>
<accession>A0A1W6LFL8</accession>
<dbReference type="GO" id="GO:0009247">
    <property type="term" value="P:glycolipid biosynthetic process"/>
    <property type="evidence" value="ECO:0007669"/>
    <property type="project" value="UniProtKB-ARBA"/>
</dbReference>
<evidence type="ECO:0000256" key="5">
    <source>
        <dbReference type="ARBA" id="ARBA00023136"/>
    </source>
</evidence>
<sequence length="306" mass="34639">MKPVHWADVGESTFVLGLRFLVAVYRLFGRVPFLLVLYPVVFYYRVRRGVARRASMEYLQHLQATHGSLGQEPTWRHGLRHFLSFADTLLDKTLAMSGRYRFENIRFDGVEAILELTKRGQGAVFVTAHMGCLEMCQAAINRTRRIRLNVLVHTAHAEQFNRLLGRLDPDGAVRLIQVAEITPATAVLLSECVARGEFVAIAGDRVPVGGGRTVRVPFLGAEADWPVGPYVLAALLKCPLFLMACLREGDGHTLHFDRLADEVVLPRRSRDEVFATLAGQYAQRIETLLARSPYEWFNFFPFWAQR</sequence>
<dbReference type="Pfam" id="PF03279">
    <property type="entry name" value="Lip_A_acyltrans"/>
    <property type="match status" value="1"/>
</dbReference>
<evidence type="ECO:0000256" key="3">
    <source>
        <dbReference type="ARBA" id="ARBA00022519"/>
    </source>
</evidence>
<dbReference type="PIRSF" id="PIRSF028561">
    <property type="entry name" value="Ac_Trasf"/>
    <property type="match status" value="1"/>
</dbReference>
<evidence type="ECO:0000256" key="6">
    <source>
        <dbReference type="ARBA" id="ARBA00023315"/>
    </source>
</evidence>
<organism evidence="7 8">
    <name type="scientific">Piscinibacter gummiphilus</name>
    <dbReference type="NCBI Taxonomy" id="946333"/>
    <lineage>
        <taxon>Bacteria</taxon>
        <taxon>Pseudomonadati</taxon>
        <taxon>Pseudomonadota</taxon>
        <taxon>Betaproteobacteria</taxon>
        <taxon>Burkholderiales</taxon>
        <taxon>Sphaerotilaceae</taxon>
        <taxon>Piscinibacter</taxon>
    </lineage>
</organism>
<dbReference type="OrthoDB" id="9808633at2"/>